<name>A0A1G8YSL3_9EURY</name>
<proteinExistence type="predicted"/>
<dbReference type="EMBL" id="FNFT01000003">
    <property type="protein sequence ID" value="SDK05849.1"/>
    <property type="molecule type" value="Genomic_DNA"/>
</dbReference>
<dbReference type="OrthoDB" id="106367at2157"/>
<dbReference type="STRING" id="2200.GCA_001571405_00109"/>
<dbReference type="AlphaFoldDB" id="A0A1G8YSL3"/>
<reference evidence="1 2" key="1">
    <citation type="submission" date="2016-10" db="EMBL/GenBank/DDBJ databases">
        <authorList>
            <person name="Varghese N."/>
            <person name="Submissions S."/>
        </authorList>
    </citation>
    <scope>NUCLEOTIDE SEQUENCE [LARGE SCALE GENOMIC DNA]</scope>
    <source>
        <strain evidence="1 2">DSM 2373</strain>
    </source>
</reference>
<evidence type="ECO:0000313" key="1">
    <source>
        <dbReference type="EMBL" id="SDK05849.1"/>
    </source>
</evidence>
<dbReference type="RefSeq" id="WP_066953952.1">
    <property type="nucleotide sequence ID" value="NZ_BCNX01000003.1"/>
</dbReference>
<organism evidence="1 2">
    <name type="scientific">Methanoculleus thermophilus</name>
    <dbReference type="NCBI Taxonomy" id="2200"/>
    <lineage>
        <taxon>Archaea</taxon>
        <taxon>Methanobacteriati</taxon>
        <taxon>Methanobacteriota</taxon>
        <taxon>Stenosarchaea group</taxon>
        <taxon>Methanomicrobia</taxon>
        <taxon>Methanomicrobiales</taxon>
        <taxon>Methanomicrobiaceae</taxon>
        <taxon>Methanoculleus</taxon>
    </lineage>
</organism>
<keyword evidence="2" id="KW-1185">Reference proteome</keyword>
<sequence length="152" mass="16836">MRAGTSFARDWQLIKVARSLRRHDVTRPLIQRLLAEATLDLTRRIAVIAEQLGKEDGTALLAHTEEQFDPPTLMEGILLTWGIPCEHIDEADGSAILSIGGDGAAAAIRETFADIRVAEHYLTGYIRVLQHDAVLEPVSGGRMTIRFPPRKE</sequence>
<gene>
    <name evidence="1" type="ORF">SAMN04488571_103187</name>
</gene>
<dbReference type="Proteomes" id="UP000326500">
    <property type="component" value="Unassembled WGS sequence"/>
</dbReference>
<protein>
    <submittedName>
        <fullName evidence="1">Uncharacterized protein</fullName>
    </submittedName>
</protein>
<accession>A0A1G8YSL3</accession>
<evidence type="ECO:0000313" key="2">
    <source>
        <dbReference type="Proteomes" id="UP000326500"/>
    </source>
</evidence>